<name>A0A0S6UGX6_NEOTH</name>
<dbReference type="PROSITE" id="PS00723">
    <property type="entry name" value="POLYPRENYL_SYNTHASE_1"/>
    <property type="match status" value="1"/>
</dbReference>
<dbReference type="Proteomes" id="UP000063718">
    <property type="component" value="Unassembled WGS sequence"/>
</dbReference>
<protein>
    <submittedName>
        <fullName evidence="7">Geranylgeranyl pyrophosphate synthase</fullName>
    </submittedName>
</protein>
<evidence type="ECO:0000256" key="6">
    <source>
        <dbReference type="RuleBase" id="RU004466"/>
    </source>
</evidence>
<reference evidence="7" key="1">
    <citation type="journal article" date="2014" name="Gene">
        <title>Genome-guided analysis of transformation efficiency and carbon dioxide assimilation by Moorella thermoacetica Y72.</title>
        <authorList>
            <person name="Tsukahara K."/>
            <person name="Kita A."/>
            <person name="Nakashimada Y."/>
            <person name="Hoshino T."/>
            <person name="Murakami K."/>
        </authorList>
    </citation>
    <scope>NUCLEOTIDE SEQUENCE [LARGE SCALE GENOMIC DNA]</scope>
    <source>
        <strain evidence="7">Y72</strain>
    </source>
</reference>
<dbReference type="PROSITE" id="PS00444">
    <property type="entry name" value="POLYPRENYL_SYNTHASE_2"/>
    <property type="match status" value="1"/>
</dbReference>
<evidence type="ECO:0000256" key="4">
    <source>
        <dbReference type="ARBA" id="ARBA00022723"/>
    </source>
</evidence>
<dbReference type="SUPFAM" id="SSF48576">
    <property type="entry name" value="Terpenoid synthases"/>
    <property type="match status" value="1"/>
</dbReference>
<dbReference type="Pfam" id="PF00348">
    <property type="entry name" value="polyprenyl_synt"/>
    <property type="match status" value="1"/>
</dbReference>
<dbReference type="AlphaFoldDB" id="A0A0S6UGX6"/>
<accession>A0A0S6UGX6</accession>
<comment type="cofactor">
    <cofactor evidence="1">
        <name>Mg(2+)</name>
        <dbReference type="ChEBI" id="CHEBI:18420"/>
    </cofactor>
</comment>
<dbReference type="GO" id="GO:0008299">
    <property type="term" value="P:isoprenoid biosynthetic process"/>
    <property type="evidence" value="ECO:0007669"/>
    <property type="project" value="InterPro"/>
</dbReference>
<sequence>MKELALWQEVQADLQQVEAELLRQVDAPDPVLSQAARHLVQAGGKRLRPAFAILAARCCGAPLERILPLAVALEMIHMATLVHDDVIDASPIRRGRPTVWARWGQELSLHTGDYLFARSLILVATYDDPRIPSVLASVSVKMVQGEIQQLAAAFDLDITLRDYLDRIYRKTALLIAASCELGAIAAGADTATIRHLRYYGRNLGLAFQITDDVLDMVADPEQLGKPIGGDLRQGVITLPAIYALQASPKKQKLIHLLGKRDKTQAEIQEAIQLIKDCGGIKYALDIAEGYLERARKQASYLPPGVARDTLTSLTYYIRTRGF</sequence>
<comment type="similarity">
    <text evidence="2 6">Belongs to the FPP/GGPP synthase family.</text>
</comment>
<dbReference type="PANTHER" id="PTHR12001">
    <property type="entry name" value="GERANYLGERANYL PYROPHOSPHATE SYNTHASE"/>
    <property type="match status" value="1"/>
</dbReference>
<dbReference type="CDD" id="cd00685">
    <property type="entry name" value="Trans_IPPS_HT"/>
    <property type="match status" value="1"/>
</dbReference>
<evidence type="ECO:0000256" key="2">
    <source>
        <dbReference type="ARBA" id="ARBA00006706"/>
    </source>
</evidence>
<dbReference type="Gene3D" id="1.10.600.10">
    <property type="entry name" value="Farnesyl Diphosphate Synthase"/>
    <property type="match status" value="1"/>
</dbReference>
<dbReference type="PANTHER" id="PTHR12001:SF69">
    <property type="entry name" value="ALL TRANS-POLYPRENYL-DIPHOSPHATE SYNTHASE PDSS1"/>
    <property type="match status" value="1"/>
</dbReference>
<proteinExistence type="inferred from homology"/>
<dbReference type="GO" id="GO:0004659">
    <property type="term" value="F:prenyltransferase activity"/>
    <property type="evidence" value="ECO:0007669"/>
    <property type="project" value="InterPro"/>
</dbReference>
<dbReference type="InterPro" id="IPR008949">
    <property type="entry name" value="Isoprenoid_synthase_dom_sf"/>
</dbReference>
<dbReference type="InterPro" id="IPR000092">
    <property type="entry name" value="Polyprenyl_synt"/>
</dbReference>
<dbReference type="InterPro" id="IPR033749">
    <property type="entry name" value="Polyprenyl_synt_CS"/>
</dbReference>
<keyword evidence="4" id="KW-0479">Metal-binding</keyword>
<dbReference type="GO" id="GO:0046872">
    <property type="term" value="F:metal ion binding"/>
    <property type="evidence" value="ECO:0007669"/>
    <property type="project" value="UniProtKB-KW"/>
</dbReference>
<keyword evidence="5" id="KW-0460">Magnesium</keyword>
<keyword evidence="3 6" id="KW-0808">Transferase</keyword>
<evidence type="ECO:0000256" key="1">
    <source>
        <dbReference type="ARBA" id="ARBA00001946"/>
    </source>
</evidence>
<evidence type="ECO:0000256" key="5">
    <source>
        <dbReference type="ARBA" id="ARBA00022842"/>
    </source>
</evidence>
<gene>
    <name evidence="7" type="ORF">MTY_2368</name>
</gene>
<evidence type="ECO:0000313" key="7">
    <source>
        <dbReference type="EMBL" id="GAF27027.1"/>
    </source>
</evidence>
<dbReference type="EMBL" id="DF238840">
    <property type="protein sequence ID" value="GAF27027.1"/>
    <property type="molecule type" value="Genomic_DNA"/>
</dbReference>
<organism evidence="7">
    <name type="scientific">Moorella thermoacetica Y72</name>
    <dbReference type="NCBI Taxonomy" id="1325331"/>
    <lineage>
        <taxon>Bacteria</taxon>
        <taxon>Bacillati</taxon>
        <taxon>Bacillota</taxon>
        <taxon>Clostridia</taxon>
        <taxon>Neomoorellales</taxon>
        <taxon>Neomoorellaceae</taxon>
        <taxon>Neomoorella</taxon>
    </lineage>
</organism>
<dbReference type="SFLD" id="SFLDS00005">
    <property type="entry name" value="Isoprenoid_Synthase_Type_I"/>
    <property type="match status" value="1"/>
</dbReference>
<evidence type="ECO:0000256" key="3">
    <source>
        <dbReference type="ARBA" id="ARBA00022679"/>
    </source>
</evidence>
<dbReference type="RefSeq" id="WP_025774731.1">
    <property type="nucleotide sequence ID" value="NZ_DF238840.1"/>
</dbReference>